<dbReference type="RefSeq" id="YP_010275967.1">
    <property type="nucleotide sequence ID" value="NC_060837.1"/>
</dbReference>
<feature type="domain" description="DNA-directed RNA polymerase RpoA/D/Rpb3-type" evidence="4">
    <location>
        <begin position="39"/>
        <end position="249"/>
    </location>
</feature>
<keyword evidence="1" id="KW-0240">DNA-directed RNA polymerase</keyword>
<sequence>MNTRGKRIEASTRKPEWRCVASKTVGDGKKARNGKMLQYSRFVLFPLLRGQGETIGFALRRALLGEVEGTYITRARFVNVNPENSRPHEFSMLFGMQEPMQEILHNLQEICLRGNLHGTHDAFILVRGPKLVTAKDIILPPFVEVIDAEHFIATVVKPIDLHIELKIERCRGGYRDREADSAYYEDGGFDIYGFFSPVQGMNHGVYSFQGENKEILFLEIWTDGSLTPREVFREASRKLIDFFSLALNEEGTKQKKDTEDPKEEETEESEEKEGLGFDRLKDAQNPSHPCQHLAPLISLLRELGGREGALKCVTLDQFPFTRGTYLCLQRYEILTLWDFLKLTDKDFARIRIPLSVREYALVWEFLEMYSLFVDEPSGWS</sequence>
<reference evidence="5" key="1">
    <citation type="journal article" date="2016" name="Sci. Rep.">
        <title>Divergence of RNA polymerase ? subunits in angiosperm plastid genomes is mediated by genomic rearrangement.</title>
        <authorList>
            <person name="Blazier J.C."/>
            <person name="Ruhlman T.A."/>
            <person name="Weng M.L."/>
            <person name="Rehman S.K."/>
            <person name="Sabir J.S."/>
            <person name="Jansen R.K."/>
        </authorList>
    </citation>
    <scope>NUCLEOTIDE SEQUENCE</scope>
</reference>
<keyword evidence="5" id="KW-0934">Plastid</keyword>
<evidence type="ECO:0000256" key="3">
    <source>
        <dbReference type="SAM" id="MobiDB-lite"/>
    </source>
</evidence>
<dbReference type="RefSeq" id="YP_010275926.1">
    <property type="nucleotide sequence ID" value="NC_060837.1"/>
</dbReference>
<organism evidence="5">
    <name type="scientific">Cananga odorata</name>
    <name type="common">Ylang-ylang tree</name>
    <name type="synonym">Uvaria odorata</name>
    <dbReference type="NCBI Taxonomy" id="13393"/>
    <lineage>
        <taxon>Eukaryota</taxon>
        <taxon>Viridiplantae</taxon>
        <taxon>Streptophyta</taxon>
        <taxon>Embryophyta</taxon>
        <taxon>Tracheophyta</taxon>
        <taxon>Spermatophyta</taxon>
        <taxon>Magnoliopsida</taxon>
        <taxon>Magnoliidae</taxon>
        <taxon>Magnoliales</taxon>
        <taxon>Annonaceae</taxon>
        <taxon>Ambavioideae</taxon>
        <taxon>Cananga</taxon>
    </lineage>
</organism>
<dbReference type="GO" id="GO:0003899">
    <property type="term" value="F:DNA-directed RNA polymerase activity"/>
    <property type="evidence" value="ECO:0007669"/>
    <property type="project" value="InterPro"/>
</dbReference>
<dbReference type="GO" id="GO:0006351">
    <property type="term" value="P:DNA-templated transcription"/>
    <property type="evidence" value="ECO:0007669"/>
    <property type="project" value="InterPro"/>
</dbReference>
<dbReference type="Gene3D" id="3.30.1360.10">
    <property type="entry name" value="RNA polymerase, RBP11-like subunit"/>
    <property type="match status" value="1"/>
</dbReference>
<keyword evidence="5" id="KW-0150">Chloroplast</keyword>
<dbReference type="EMBL" id="KU645809">
    <property type="protein sequence ID" value="ARU80546.1"/>
    <property type="molecule type" value="Genomic_DNA"/>
</dbReference>
<evidence type="ECO:0000259" key="4">
    <source>
        <dbReference type="SMART" id="SM00662"/>
    </source>
</evidence>
<dbReference type="InterPro" id="IPR011263">
    <property type="entry name" value="DNA-dir_RNA_pol_RpoA/D/Rpb3"/>
</dbReference>
<evidence type="ECO:0000256" key="1">
    <source>
        <dbReference type="ARBA" id="ARBA00022478"/>
    </source>
</evidence>
<dbReference type="Pfam" id="PF01000">
    <property type="entry name" value="RNA_pol_A_bac"/>
    <property type="match status" value="1"/>
</dbReference>
<dbReference type="GO" id="GO:0046983">
    <property type="term" value="F:protein dimerization activity"/>
    <property type="evidence" value="ECO:0007669"/>
    <property type="project" value="InterPro"/>
</dbReference>
<dbReference type="GO" id="GO:0000428">
    <property type="term" value="C:DNA-directed RNA polymerase complex"/>
    <property type="evidence" value="ECO:0007669"/>
    <property type="project" value="UniProtKB-KW"/>
</dbReference>
<protein>
    <submittedName>
        <fullName evidence="5">RpoA</fullName>
    </submittedName>
</protein>
<feature type="compositionally biased region" description="Acidic residues" evidence="3">
    <location>
        <begin position="260"/>
        <end position="271"/>
    </location>
</feature>
<dbReference type="CDD" id="cd06928">
    <property type="entry name" value="RNAP_alpha_NTD"/>
    <property type="match status" value="1"/>
</dbReference>
<keyword evidence="2" id="KW-0804">Transcription</keyword>
<proteinExistence type="predicted"/>
<dbReference type="InterPro" id="IPR036603">
    <property type="entry name" value="RBP11-like"/>
</dbReference>
<dbReference type="AlphaFoldDB" id="A0A1Y0K618"/>
<dbReference type="Gene3D" id="2.170.120.12">
    <property type="entry name" value="DNA-directed RNA polymerase, insert domain"/>
    <property type="match status" value="1"/>
</dbReference>
<dbReference type="GeneID" id="70632088"/>
<evidence type="ECO:0000256" key="2">
    <source>
        <dbReference type="ARBA" id="ARBA00023163"/>
    </source>
</evidence>
<dbReference type="SMART" id="SM00662">
    <property type="entry name" value="RPOLD"/>
    <property type="match status" value="1"/>
</dbReference>
<dbReference type="SUPFAM" id="SSF56553">
    <property type="entry name" value="Insert subdomain of RNA polymerase alpha subunit"/>
    <property type="match status" value="1"/>
</dbReference>
<dbReference type="InterPro" id="IPR011262">
    <property type="entry name" value="DNA-dir_RNA_pol_insert"/>
</dbReference>
<dbReference type="GeneID" id="70632152"/>
<dbReference type="Pfam" id="PF01193">
    <property type="entry name" value="RNA_pol_L"/>
    <property type="match status" value="1"/>
</dbReference>
<dbReference type="SUPFAM" id="SSF55257">
    <property type="entry name" value="RBP11-like subunits of RNA polymerase"/>
    <property type="match status" value="1"/>
</dbReference>
<evidence type="ECO:0000313" key="5">
    <source>
        <dbReference type="EMBL" id="ARU80546.1"/>
    </source>
</evidence>
<geneLocation type="chloroplast" evidence="5"/>
<accession>A0A1Y0K618</accession>
<dbReference type="InterPro" id="IPR036643">
    <property type="entry name" value="RNApol_insert_sf"/>
</dbReference>
<name>A0A1Y0K618_CANOD</name>
<feature type="region of interest" description="Disordered" evidence="3">
    <location>
        <begin position="252"/>
        <end position="276"/>
    </location>
</feature>